<evidence type="ECO:0000313" key="3">
    <source>
        <dbReference type="Proteomes" id="UP001374584"/>
    </source>
</evidence>
<dbReference type="Proteomes" id="UP001374584">
    <property type="component" value="Unassembled WGS sequence"/>
</dbReference>
<comment type="caution">
    <text evidence="2">The sequence shown here is derived from an EMBL/GenBank/DDBJ whole genome shotgun (WGS) entry which is preliminary data.</text>
</comment>
<protein>
    <submittedName>
        <fullName evidence="2">Uncharacterized protein</fullName>
    </submittedName>
</protein>
<dbReference type="PANTHER" id="PTHR35294">
    <property type="entry name" value="UBIQUITIN-ASSOCIATED/TRANSLATION ELONGATION FACTOR EF1B PROTEIN"/>
    <property type="match status" value="1"/>
</dbReference>
<sequence length="94" mass="10371">MHTSSPWPSIRWSTSAPSPSLTVPPSLGLFSGQSAARTFSSHSNVDWNTGGMMPEFDYTRVDWSLDCTSLSFKQGKDIFSLPTNFVTSPPLMRL</sequence>
<proteinExistence type="predicted"/>
<evidence type="ECO:0000256" key="1">
    <source>
        <dbReference type="SAM" id="MobiDB-lite"/>
    </source>
</evidence>
<reference evidence="2 3" key="1">
    <citation type="submission" date="2024-01" db="EMBL/GenBank/DDBJ databases">
        <title>The genomes of 5 underutilized Papilionoideae crops provide insights into root nodulation and disease resistanc.</title>
        <authorList>
            <person name="Jiang F."/>
        </authorList>
    </citation>
    <scope>NUCLEOTIDE SEQUENCE [LARGE SCALE GENOMIC DNA]</scope>
    <source>
        <strain evidence="2">JINMINGXINNONG_FW02</strain>
        <tissue evidence="2">Leaves</tissue>
    </source>
</reference>
<evidence type="ECO:0000313" key="2">
    <source>
        <dbReference type="EMBL" id="KAK7334527.1"/>
    </source>
</evidence>
<name>A0AAN9LEI6_PHACN</name>
<accession>A0AAN9LEI6</accession>
<feature type="region of interest" description="Disordered" evidence="1">
    <location>
        <begin position="1"/>
        <end position="20"/>
    </location>
</feature>
<dbReference type="AlphaFoldDB" id="A0AAN9LEI6"/>
<gene>
    <name evidence="2" type="ORF">VNO80_26284</name>
</gene>
<keyword evidence="3" id="KW-1185">Reference proteome</keyword>
<dbReference type="EMBL" id="JAYMYR010000010">
    <property type="protein sequence ID" value="KAK7334527.1"/>
    <property type="molecule type" value="Genomic_DNA"/>
</dbReference>
<organism evidence="2 3">
    <name type="scientific">Phaseolus coccineus</name>
    <name type="common">Scarlet runner bean</name>
    <name type="synonym">Phaseolus multiflorus</name>
    <dbReference type="NCBI Taxonomy" id="3886"/>
    <lineage>
        <taxon>Eukaryota</taxon>
        <taxon>Viridiplantae</taxon>
        <taxon>Streptophyta</taxon>
        <taxon>Embryophyta</taxon>
        <taxon>Tracheophyta</taxon>
        <taxon>Spermatophyta</taxon>
        <taxon>Magnoliopsida</taxon>
        <taxon>eudicotyledons</taxon>
        <taxon>Gunneridae</taxon>
        <taxon>Pentapetalae</taxon>
        <taxon>rosids</taxon>
        <taxon>fabids</taxon>
        <taxon>Fabales</taxon>
        <taxon>Fabaceae</taxon>
        <taxon>Papilionoideae</taxon>
        <taxon>50 kb inversion clade</taxon>
        <taxon>NPAAA clade</taxon>
        <taxon>indigoferoid/millettioid clade</taxon>
        <taxon>Phaseoleae</taxon>
        <taxon>Phaseolus</taxon>
    </lineage>
</organism>
<dbReference type="PANTHER" id="PTHR35294:SF4">
    <property type="entry name" value="UBA DOMAIN-CONTAINING PROTEIN"/>
    <property type="match status" value="1"/>
</dbReference>